<dbReference type="GO" id="GO:0016620">
    <property type="term" value="F:oxidoreductase activity, acting on the aldehyde or oxo group of donors, NAD or NADP as acceptor"/>
    <property type="evidence" value="ECO:0007669"/>
    <property type="project" value="InterPro"/>
</dbReference>
<dbReference type="Pfam" id="PF00171">
    <property type="entry name" value="Aldedh"/>
    <property type="match status" value="1"/>
</dbReference>
<dbReference type="InterPro" id="IPR016161">
    <property type="entry name" value="Ald_DH/histidinol_DH"/>
</dbReference>
<protein>
    <recommendedName>
        <fullName evidence="1">Aldehyde dehydrogenase domain-containing protein</fullName>
    </recommendedName>
</protein>
<evidence type="ECO:0000259" key="1">
    <source>
        <dbReference type="Pfam" id="PF00171"/>
    </source>
</evidence>
<dbReference type="InterPro" id="IPR016163">
    <property type="entry name" value="Ald_DH_C"/>
</dbReference>
<name>A0A0F9TUH6_9ZZZZ</name>
<dbReference type="EMBL" id="LAZR01000192">
    <property type="protein sequence ID" value="KKN82984.1"/>
    <property type="molecule type" value="Genomic_DNA"/>
</dbReference>
<evidence type="ECO:0000313" key="2">
    <source>
        <dbReference type="EMBL" id="KKN82984.1"/>
    </source>
</evidence>
<accession>A0A0F9TUH6</accession>
<dbReference type="PANTHER" id="PTHR11699">
    <property type="entry name" value="ALDEHYDE DEHYDROGENASE-RELATED"/>
    <property type="match status" value="1"/>
</dbReference>
<reference evidence="2" key="1">
    <citation type="journal article" date="2015" name="Nature">
        <title>Complex archaea that bridge the gap between prokaryotes and eukaryotes.</title>
        <authorList>
            <person name="Spang A."/>
            <person name="Saw J.H."/>
            <person name="Jorgensen S.L."/>
            <person name="Zaremba-Niedzwiedzka K."/>
            <person name="Martijn J."/>
            <person name="Lind A.E."/>
            <person name="van Eijk R."/>
            <person name="Schleper C."/>
            <person name="Guy L."/>
            <person name="Ettema T.J."/>
        </authorList>
    </citation>
    <scope>NUCLEOTIDE SEQUENCE</scope>
</reference>
<proteinExistence type="predicted"/>
<dbReference type="InterPro" id="IPR016162">
    <property type="entry name" value="Ald_DH_N"/>
</dbReference>
<sequence length="509" mass="53425">MTQANEQMIQQMVEQVLQHVQTGWGSRQAPAAGKGAPPPIATVSTGGGYVPPVRPGVAAPVAPAASGAGRLGQFSDVNLAVEAAKTAQRALIVRSLAQRRQIVEIIRRICVEQAEPLGRMEYEETRIGHLPHKAQKLIAVGENPLTVTDLGPRGFSGDHGITLEECGAWGVIGVITPVTHSLPTVADNACNMIAAGNALVINPHPGGKAIAAHGAKIFNQAIYDAVGIDNLICVICEPTLETANAIFTHPDVGLLGVTGGPGVVAAALRSGKRAICAGPGNPPVVIDSSAALDNAARCVIEGASYDNNLLCLAEKEVFAESVIFDAFMDAMAGAGAYRLNGQQMDALARICIEPGANGGHPHANRKFVGAEPEVLAREINVTIPPGCRMLYGETNATHDWVMAEQMMPCLPIVRCQTFEDCVAAALAAEHAFRHTSIIHSRLVDHMTYMGKAMDTTLFVKNGPSLAGNGSGGEGYGGYSIACATGEGICTPRTYTRLRRCAMIDNLRIV</sequence>
<dbReference type="InterPro" id="IPR015590">
    <property type="entry name" value="Aldehyde_DH_dom"/>
</dbReference>
<dbReference type="Gene3D" id="3.40.309.10">
    <property type="entry name" value="Aldehyde Dehydrogenase, Chain A, domain 2"/>
    <property type="match status" value="1"/>
</dbReference>
<dbReference type="Gene3D" id="3.40.605.10">
    <property type="entry name" value="Aldehyde Dehydrogenase, Chain A, domain 1"/>
    <property type="match status" value="1"/>
</dbReference>
<comment type="caution">
    <text evidence="2">The sequence shown here is derived from an EMBL/GenBank/DDBJ whole genome shotgun (WGS) entry which is preliminary data.</text>
</comment>
<dbReference type="AlphaFoldDB" id="A0A0F9TUH6"/>
<gene>
    <name evidence="2" type="ORF">LCGC14_0303990</name>
</gene>
<organism evidence="2">
    <name type="scientific">marine sediment metagenome</name>
    <dbReference type="NCBI Taxonomy" id="412755"/>
    <lineage>
        <taxon>unclassified sequences</taxon>
        <taxon>metagenomes</taxon>
        <taxon>ecological metagenomes</taxon>
    </lineage>
</organism>
<feature type="domain" description="Aldehyde dehydrogenase" evidence="1">
    <location>
        <begin position="71"/>
        <end position="333"/>
    </location>
</feature>
<dbReference type="SUPFAM" id="SSF53720">
    <property type="entry name" value="ALDH-like"/>
    <property type="match status" value="1"/>
</dbReference>
<dbReference type="NCBIfam" id="NF011927">
    <property type="entry name" value="PRK15398.1"/>
    <property type="match status" value="1"/>
</dbReference>